<evidence type="ECO:0000259" key="1">
    <source>
        <dbReference type="Pfam" id="PF17921"/>
    </source>
</evidence>
<dbReference type="Pfam" id="PF17921">
    <property type="entry name" value="Integrase_H2C2"/>
    <property type="match status" value="1"/>
</dbReference>
<dbReference type="Proteomes" id="UP000818029">
    <property type="component" value="Chromosome D13"/>
</dbReference>
<organism evidence="2 3">
    <name type="scientific">Gossypium hirsutum</name>
    <name type="common">Upland cotton</name>
    <name type="synonym">Gossypium mexicanum</name>
    <dbReference type="NCBI Taxonomy" id="3635"/>
    <lineage>
        <taxon>Eukaryota</taxon>
        <taxon>Viridiplantae</taxon>
        <taxon>Streptophyta</taxon>
        <taxon>Embryophyta</taxon>
        <taxon>Tracheophyta</taxon>
        <taxon>Spermatophyta</taxon>
        <taxon>Magnoliopsida</taxon>
        <taxon>eudicotyledons</taxon>
        <taxon>Gunneridae</taxon>
        <taxon>Pentapetalae</taxon>
        <taxon>rosids</taxon>
        <taxon>malvids</taxon>
        <taxon>Malvales</taxon>
        <taxon>Malvaceae</taxon>
        <taxon>Malvoideae</taxon>
        <taxon>Gossypium</taxon>
    </lineage>
</organism>
<dbReference type="Gene3D" id="1.10.340.70">
    <property type="match status" value="1"/>
</dbReference>
<dbReference type="GeneID" id="121224945"/>
<protein>
    <recommendedName>
        <fullName evidence="1">Integrase zinc-binding domain-containing protein</fullName>
    </recommendedName>
</protein>
<dbReference type="RefSeq" id="XP_040964532.1">
    <property type="nucleotide sequence ID" value="XM_041108598.1"/>
</dbReference>
<evidence type="ECO:0000313" key="2">
    <source>
        <dbReference type="Proteomes" id="UP000818029"/>
    </source>
</evidence>
<dbReference type="InterPro" id="IPR041588">
    <property type="entry name" value="Integrase_H2C2"/>
</dbReference>
<reference evidence="3" key="2">
    <citation type="submission" date="2025-08" db="UniProtKB">
        <authorList>
            <consortium name="RefSeq"/>
        </authorList>
    </citation>
    <scope>IDENTIFICATION</scope>
</reference>
<dbReference type="InterPro" id="IPR050951">
    <property type="entry name" value="Retrovirus_Pol_polyprotein"/>
</dbReference>
<keyword evidence="2" id="KW-1185">Reference proteome</keyword>
<dbReference type="PANTHER" id="PTHR37984:SF5">
    <property type="entry name" value="PROTEIN NYNRIN-LIKE"/>
    <property type="match status" value="1"/>
</dbReference>
<dbReference type="PANTHER" id="PTHR37984">
    <property type="entry name" value="PROTEIN CBG26694"/>
    <property type="match status" value="1"/>
</dbReference>
<sequence length="153" mass="18144">MHPGGNKMHRNLGELYWWPSLKREVMDFVAYCLICQQIKAENQLPSGSRLDFSTAFHPQTDGQSDRVIQMLEDMLRSFRTPLCWTELGEHRILVPELVFEAEIKVRLIQDRLKAASDRQKSYVDLKRRDIEYFVGDFVFLKVSLWKKVLRFDH</sequence>
<evidence type="ECO:0000313" key="3">
    <source>
        <dbReference type="RefSeq" id="XP_040964532.1"/>
    </source>
</evidence>
<proteinExistence type="predicted"/>
<reference evidence="2" key="1">
    <citation type="journal article" date="2020" name="Nat. Genet.">
        <title>Genomic diversifications of five Gossypium allopolyploid species and their impact on cotton improvement.</title>
        <authorList>
            <person name="Chen Z.J."/>
            <person name="Sreedasyam A."/>
            <person name="Ando A."/>
            <person name="Song Q."/>
            <person name="De Santiago L.M."/>
            <person name="Hulse-Kemp A.M."/>
            <person name="Ding M."/>
            <person name="Ye W."/>
            <person name="Kirkbride R.C."/>
            <person name="Jenkins J."/>
            <person name="Plott C."/>
            <person name="Lovell J."/>
            <person name="Lin Y.M."/>
            <person name="Vaughn R."/>
            <person name="Liu B."/>
            <person name="Simpson S."/>
            <person name="Scheffler B.E."/>
            <person name="Wen L."/>
            <person name="Saski C.A."/>
            <person name="Grover C.E."/>
            <person name="Hu G."/>
            <person name="Conover J.L."/>
            <person name="Carlson J.W."/>
            <person name="Shu S."/>
            <person name="Boston L.B."/>
            <person name="Williams M."/>
            <person name="Peterson D.G."/>
            <person name="McGee K."/>
            <person name="Jones D.C."/>
            <person name="Wendel J.F."/>
            <person name="Stelly D.M."/>
            <person name="Grimwood J."/>
            <person name="Schmutz J."/>
        </authorList>
    </citation>
    <scope>NUCLEOTIDE SEQUENCE [LARGE SCALE GENOMIC DNA]</scope>
    <source>
        <strain evidence="2">cv. TM-1</strain>
    </source>
</reference>
<feature type="domain" description="Integrase zinc-binding" evidence="1">
    <location>
        <begin position="2"/>
        <end position="40"/>
    </location>
</feature>
<accession>A0ABM3BBU8</accession>
<gene>
    <name evidence="3" type="primary">LOC121224945</name>
</gene>
<name>A0ABM3BBU8_GOSHI</name>